<dbReference type="EMBL" id="JAPDOD010000040">
    <property type="protein sequence ID" value="MDA0164951.1"/>
    <property type="molecule type" value="Genomic_DNA"/>
</dbReference>
<organism evidence="1 2">
    <name type="scientific">Solirubrobacter ginsenosidimutans</name>
    <dbReference type="NCBI Taxonomy" id="490573"/>
    <lineage>
        <taxon>Bacteria</taxon>
        <taxon>Bacillati</taxon>
        <taxon>Actinomycetota</taxon>
        <taxon>Thermoleophilia</taxon>
        <taxon>Solirubrobacterales</taxon>
        <taxon>Solirubrobacteraceae</taxon>
        <taxon>Solirubrobacter</taxon>
    </lineage>
</organism>
<name>A0A9X3N0A9_9ACTN</name>
<evidence type="ECO:0000313" key="1">
    <source>
        <dbReference type="EMBL" id="MDA0164951.1"/>
    </source>
</evidence>
<proteinExistence type="predicted"/>
<evidence type="ECO:0008006" key="3">
    <source>
        <dbReference type="Google" id="ProtNLM"/>
    </source>
</evidence>
<dbReference type="RefSeq" id="WP_270044206.1">
    <property type="nucleotide sequence ID" value="NZ_JAPDOD010000040.1"/>
</dbReference>
<comment type="caution">
    <text evidence="1">The sequence shown here is derived from an EMBL/GenBank/DDBJ whole genome shotgun (WGS) entry which is preliminary data.</text>
</comment>
<dbReference type="Proteomes" id="UP001149140">
    <property type="component" value="Unassembled WGS sequence"/>
</dbReference>
<keyword evidence="2" id="KW-1185">Reference proteome</keyword>
<protein>
    <recommendedName>
        <fullName evidence="3">DUF4097 domain-containing protein</fullName>
    </recommendedName>
</protein>
<gene>
    <name evidence="1" type="ORF">OM076_32070</name>
</gene>
<reference evidence="1" key="1">
    <citation type="submission" date="2022-10" db="EMBL/GenBank/DDBJ databases">
        <title>The WGS of Solirubrobacter ginsenosidimutans DSM 21036.</title>
        <authorList>
            <person name="Jiang Z."/>
        </authorList>
    </citation>
    <scope>NUCLEOTIDE SEQUENCE</scope>
    <source>
        <strain evidence="1">DSM 21036</strain>
    </source>
</reference>
<accession>A0A9X3N0A9</accession>
<evidence type="ECO:0000313" key="2">
    <source>
        <dbReference type="Proteomes" id="UP001149140"/>
    </source>
</evidence>
<sequence>MSRRQIFEDVAAGRLEPIDAVRLLDVPGGRPRGVRIRSAYHAIEVEADPAVADLVVADGTHHVKRQGDVLVVSDATSEGSRFGTWHGGDRLAVRVNPELDVDVEVTGALLTVRGMNGALRAVVQAGSAGIEGVSGALDLRVTAGSAGISGSPRDGDWRLRSESASIELVLDAGADATVAVTGRHSRVDALGSETHAVLGSGSRAIDIEAAFSDVVVRTT</sequence>
<dbReference type="AlphaFoldDB" id="A0A9X3N0A9"/>